<comment type="caution">
    <text evidence="3">The sequence shown here is derived from an EMBL/GenBank/DDBJ whole genome shotgun (WGS) entry which is preliminary data.</text>
</comment>
<evidence type="ECO:0000256" key="2">
    <source>
        <dbReference type="SAM" id="SignalP"/>
    </source>
</evidence>
<proteinExistence type="predicted"/>
<dbReference type="EMBL" id="JAFCIX010000242">
    <property type="protein sequence ID" value="KAH6596214.1"/>
    <property type="molecule type" value="Genomic_DNA"/>
</dbReference>
<feature type="signal peptide" evidence="2">
    <location>
        <begin position="1"/>
        <end position="18"/>
    </location>
</feature>
<keyword evidence="2" id="KW-0732">Signal</keyword>
<feature type="chain" id="PRO_5046029664" description="SPX domain-containing protein" evidence="2">
    <location>
        <begin position="19"/>
        <end position="269"/>
    </location>
</feature>
<feature type="compositionally biased region" description="Acidic residues" evidence="1">
    <location>
        <begin position="248"/>
        <end position="262"/>
    </location>
</feature>
<evidence type="ECO:0000256" key="1">
    <source>
        <dbReference type="SAM" id="MobiDB-lite"/>
    </source>
</evidence>
<feature type="region of interest" description="Disordered" evidence="1">
    <location>
        <begin position="54"/>
        <end position="124"/>
    </location>
</feature>
<name>A0ABQ8FD50_9FUNG</name>
<sequence length="269" mass="29115">MKVSVLVAAAMVITSANAGGNEEATGWFVKTGSMVKTALTRSLSLSDLTTSLHFGSDRQGSFRGPSTSGGSGRRGSVSGSGRRGSISGPSRRGSISGPSRRGSVSGPSTSGDSGSSGGPGGEDAKPDPVCAFIVTQLFKLQKTFTRLAHKFEYQMKDFKALKDGMKELNPEELRGHYESRSKVCTKLQGVETRYTKLMGRYYRNLKMLIIGKCWVDFPPSELPKEPTPLDAFLSEDLKLLNYKADYESDMDVPDGQEDDDNDANIFDKQ</sequence>
<gene>
    <name evidence="3" type="ORF">BASA50_005256</name>
</gene>
<evidence type="ECO:0000313" key="3">
    <source>
        <dbReference type="EMBL" id="KAH6596214.1"/>
    </source>
</evidence>
<keyword evidence="4" id="KW-1185">Reference proteome</keyword>
<feature type="region of interest" description="Disordered" evidence="1">
    <location>
        <begin position="248"/>
        <end position="269"/>
    </location>
</feature>
<accession>A0ABQ8FD50</accession>
<dbReference type="Proteomes" id="UP001648503">
    <property type="component" value="Unassembled WGS sequence"/>
</dbReference>
<feature type="compositionally biased region" description="Low complexity" evidence="1">
    <location>
        <begin position="74"/>
        <end position="113"/>
    </location>
</feature>
<reference evidence="3 4" key="1">
    <citation type="submission" date="2021-02" db="EMBL/GenBank/DDBJ databases">
        <title>Variation within the Batrachochytrium salamandrivorans European outbreak.</title>
        <authorList>
            <person name="Kelly M."/>
            <person name="Pasmans F."/>
            <person name="Shea T.P."/>
            <person name="Munoz J.F."/>
            <person name="Carranza S."/>
            <person name="Cuomo C.A."/>
            <person name="Martel A."/>
        </authorList>
    </citation>
    <scope>NUCLEOTIDE SEQUENCE [LARGE SCALE GENOMIC DNA]</scope>
    <source>
        <strain evidence="3 4">AMFP18/2</strain>
    </source>
</reference>
<evidence type="ECO:0000313" key="4">
    <source>
        <dbReference type="Proteomes" id="UP001648503"/>
    </source>
</evidence>
<protein>
    <recommendedName>
        <fullName evidence="5">SPX domain-containing protein</fullName>
    </recommendedName>
</protein>
<evidence type="ECO:0008006" key="5">
    <source>
        <dbReference type="Google" id="ProtNLM"/>
    </source>
</evidence>
<organism evidence="3 4">
    <name type="scientific">Batrachochytrium salamandrivorans</name>
    <dbReference type="NCBI Taxonomy" id="1357716"/>
    <lineage>
        <taxon>Eukaryota</taxon>
        <taxon>Fungi</taxon>
        <taxon>Fungi incertae sedis</taxon>
        <taxon>Chytridiomycota</taxon>
        <taxon>Chytridiomycota incertae sedis</taxon>
        <taxon>Chytridiomycetes</taxon>
        <taxon>Rhizophydiales</taxon>
        <taxon>Rhizophydiales incertae sedis</taxon>
        <taxon>Batrachochytrium</taxon>
    </lineage>
</organism>